<feature type="region of interest" description="Disordered" evidence="1">
    <location>
        <begin position="1"/>
        <end position="26"/>
    </location>
</feature>
<name>A0ABP4YTN3_9MICO</name>
<sequence>MSEPFFDLRPVDAPEPEPETYVQPAWHQPPPAVLPGRVLVDGIVHRDDALLIWVREVARYEEGVSISLRWARRRRPGESMRDWNSFVHARMGWGLGGAEGDELRLGVQLPGGRKLIAGGGGPGQEAGPGEPTPPTISMYGGGGGGGLDLHEQNVEVWLWSPGALPRSFELVIAWAALGVPESRFVVSADMLAGALHPRPFWD</sequence>
<protein>
    <submittedName>
        <fullName evidence="2">Uncharacterized protein</fullName>
    </submittedName>
</protein>
<organism evidence="2 3">
    <name type="scientific">Agromyces salentinus</name>
    <dbReference type="NCBI Taxonomy" id="269421"/>
    <lineage>
        <taxon>Bacteria</taxon>
        <taxon>Bacillati</taxon>
        <taxon>Actinomycetota</taxon>
        <taxon>Actinomycetes</taxon>
        <taxon>Micrococcales</taxon>
        <taxon>Microbacteriaceae</taxon>
        <taxon>Agromyces</taxon>
    </lineage>
</organism>
<dbReference type="Proteomes" id="UP001501746">
    <property type="component" value="Unassembled WGS sequence"/>
</dbReference>
<accession>A0ABP4YTN3</accession>
<feature type="compositionally biased region" description="Gly residues" evidence="1">
    <location>
        <begin position="117"/>
        <end position="126"/>
    </location>
</feature>
<evidence type="ECO:0000313" key="2">
    <source>
        <dbReference type="EMBL" id="GAA1824394.1"/>
    </source>
</evidence>
<comment type="caution">
    <text evidence="2">The sequence shown here is derived from an EMBL/GenBank/DDBJ whole genome shotgun (WGS) entry which is preliminary data.</text>
</comment>
<proteinExistence type="predicted"/>
<feature type="region of interest" description="Disordered" evidence="1">
    <location>
        <begin position="116"/>
        <end position="143"/>
    </location>
</feature>
<gene>
    <name evidence="2" type="ORF">GCM10009750_03970</name>
</gene>
<keyword evidence="3" id="KW-1185">Reference proteome</keyword>
<evidence type="ECO:0000313" key="3">
    <source>
        <dbReference type="Proteomes" id="UP001501746"/>
    </source>
</evidence>
<evidence type="ECO:0000256" key="1">
    <source>
        <dbReference type="SAM" id="MobiDB-lite"/>
    </source>
</evidence>
<reference evidence="3" key="1">
    <citation type="journal article" date="2019" name="Int. J. Syst. Evol. Microbiol.">
        <title>The Global Catalogue of Microorganisms (GCM) 10K type strain sequencing project: providing services to taxonomists for standard genome sequencing and annotation.</title>
        <authorList>
            <consortium name="The Broad Institute Genomics Platform"/>
            <consortium name="The Broad Institute Genome Sequencing Center for Infectious Disease"/>
            <person name="Wu L."/>
            <person name="Ma J."/>
        </authorList>
    </citation>
    <scope>NUCLEOTIDE SEQUENCE [LARGE SCALE GENOMIC DNA]</scope>
    <source>
        <strain evidence="3">JCM 14323</strain>
    </source>
</reference>
<dbReference type="EMBL" id="BAAANK010000001">
    <property type="protein sequence ID" value="GAA1824394.1"/>
    <property type="molecule type" value="Genomic_DNA"/>
</dbReference>
<dbReference type="RefSeq" id="WP_157425907.1">
    <property type="nucleotide sequence ID" value="NZ_BAAANK010000001.1"/>
</dbReference>